<dbReference type="Pfam" id="PF05168">
    <property type="entry name" value="HEPN"/>
    <property type="match status" value="1"/>
</dbReference>
<evidence type="ECO:0000313" key="2">
    <source>
        <dbReference type="EMBL" id="SPF48160.1"/>
    </source>
</evidence>
<dbReference type="Proteomes" id="UP000238916">
    <property type="component" value="Unassembled WGS sequence"/>
</dbReference>
<sequence length="128" mass="15012">MDTDKYNEWFIMAQKDLRSAKILFDHDADNEIVCFHCQQTLEKYLKGYLIAVTGELQEGHNLLKLCKKGMQHDNEFNQFLKDMAFVNAFYIETRYPALDPLVVSKEDTEECFRIVDRVLARIKELIGS</sequence>
<feature type="domain" description="HEPN" evidence="1">
    <location>
        <begin position="10"/>
        <end position="118"/>
    </location>
</feature>
<evidence type="ECO:0000259" key="1">
    <source>
        <dbReference type="PROSITE" id="PS50910"/>
    </source>
</evidence>
<name>A0A2U3L8L6_9FIRM</name>
<dbReference type="SUPFAM" id="SSF81593">
    <property type="entry name" value="Nucleotidyltransferase substrate binding subunit/domain"/>
    <property type="match status" value="1"/>
</dbReference>
<dbReference type="Gene3D" id="1.20.120.330">
    <property type="entry name" value="Nucleotidyltransferases domain 2"/>
    <property type="match status" value="1"/>
</dbReference>
<dbReference type="EMBL" id="OMOF01000337">
    <property type="protein sequence ID" value="SPF48160.1"/>
    <property type="molecule type" value="Genomic_DNA"/>
</dbReference>
<accession>A0A2U3L8L6</accession>
<evidence type="ECO:0000313" key="3">
    <source>
        <dbReference type="Proteomes" id="UP000238916"/>
    </source>
</evidence>
<proteinExistence type="predicted"/>
<protein>
    <submittedName>
        <fullName evidence="2">HEPN domain protein</fullName>
    </submittedName>
</protein>
<gene>
    <name evidence="2" type="ORF">SBF1_4010004</name>
</gene>
<dbReference type="AlphaFoldDB" id="A0A2U3L8L6"/>
<dbReference type="InterPro" id="IPR007842">
    <property type="entry name" value="HEPN_dom"/>
</dbReference>
<organism evidence="2 3">
    <name type="scientific">Candidatus Desulfosporosinus infrequens</name>
    <dbReference type="NCBI Taxonomy" id="2043169"/>
    <lineage>
        <taxon>Bacteria</taxon>
        <taxon>Bacillati</taxon>
        <taxon>Bacillota</taxon>
        <taxon>Clostridia</taxon>
        <taxon>Eubacteriales</taxon>
        <taxon>Desulfitobacteriaceae</taxon>
        <taxon>Desulfosporosinus</taxon>
    </lineage>
</organism>
<dbReference type="SMART" id="SM00748">
    <property type="entry name" value="HEPN"/>
    <property type="match status" value="1"/>
</dbReference>
<reference evidence="3" key="1">
    <citation type="submission" date="2018-02" db="EMBL/GenBank/DDBJ databases">
        <authorList>
            <person name="Hausmann B."/>
        </authorList>
    </citation>
    <scope>NUCLEOTIDE SEQUENCE [LARGE SCALE GENOMIC DNA]</scope>
    <source>
        <strain evidence="3">Peat soil MAG SbF1</strain>
    </source>
</reference>
<dbReference type="PROSITE" id="PS50910">
    <property type="entry name" value="HEPN"/>
    <property type="match status" value="1"/>
</dbReference>